<dbReference type="EMBL" id="AP014612">
    <property type="protein sequence ID" value="BAQ24429.1"/>
    <property type="molecule type" value="Genomic_DNA"/>
</dbReference>
<dbReference type="PANTHER" id="PTHR47099:SF1">
    <property type="entry name" value="METHYLCOBAMIDE:COM METHYLTRANSFERASE MTBA"/>
    <property type="match status" value="1"/>
</dbReference>
<keyword evidence="2" id="KW-0378">Hydrolase</keyword>
<reference evidence="2 3" key="1">
    <citation type="journal article" date="2016" name="Microbiol. Immunol.">
        <title>Complete genome sequence of Streptococcus troglodytae TKU31 isolated from the oral cavity of a chimpanzee (Pan troglodytes).</title>
        <authorList>
            <person name="Okamoto M."/>
            <person name="Naito M."/>
            <person name="Miyanohara M."/>
            <person name="Imai S."/>
            <person name="Nomura Y."/>
            <person name="Saito W."/>
            <person name="Momoi Y."/>
            <person name="Takada K."/>
            <person name="Miyabe-Nishiwaki T."/>
            <person name="Tomonaga M."/>
            <person name="Hanada N."/>
        </authorList>
    </citation>
    <scope>NUCLEOTIDE SEQUENCE [LARGE SCALE GENOMIC DNA]</scope>
    <source>
        <strain evidence="3">TKU 31</strain>
    </source>
</reference>
<feature type="domain" description="Uroporphyrinogen decarboxylase (URO-D)" evidence="1">
    <location>
        <begin position="79"/>
        <end position="333"/>
    </location>
</feature>
<sequence>MANSKKEWVLKAFKGEKVDKVPVGFWYHFLAEEEFGQGLNNPELFKKNLQGHQKFIKEVEPDFIKLMSDGFFTYPNELIHKNVTSIQELANISSIGDNHPWFDQQVQLVKAIKESFTEDIVAIYNIFAPVTYLKWQLSGQVAHGDAIIAQFLKEDAQTLKKVLNVIAGDIAILTKKIIEEAGIEGVYFSVQSIQDSNVTSEDYRNYITPSDLTIIEAAQQVQGLTVLHICGYEGASNDIKLFKDYPAQVFNWAVGPEGISLAQGRKLFGGKTVLGGFVNTKDGILYKGSKDDIQTEVRKLLQESGPLATVIGADCTIPSDIAAERIAWVKEAVTL</sequence>
<evidence type="ECO:0000313" key="3">
    <source>
        <dbReference type="Proteomes" id="UP000217758"/>
    </source>
</evidence>
<organism evidence="2 3">
    <name type="scientific">Streptococcus troglodytae</name>
    <dbReference type="NCBI Taxonomy" id="1111760"/>
    <lineage>
        <taxon>Bacteria</taxon>
        <taxon>Bacillati</taxon>
        <taxon>Bacillota</taxon>
        <taxon>Bacilli</taxon>
        <taxon>Lactobacillales</taxon>
        <taxon>Streptococcaceae</taxon>
        <taxon>Streptococcus</taxon>
    </lineage>
</organism>
<evidence type="ECO:0000259" key="1">
    <source>
        <dbReference type="Pfam" id="PF01208"/>
    </source>
</evidence>
<dbReference type="PANTHER" id="PTHR47099">
    <property type="entry name" value="METHYLCOBAMIDE:COM METHYLTRANSFERASE MTBA"/>
    <property type="match status" value="1"/>
</dbReference>
<dbReference type="InterPro" id="IPR052024">
    <property type="entry name" value="Methanogen_methyltrans"/>
</dbReference>
<dbReference type="GO" id="GO:0004853">
    <property type="term" value="F:uroporphyrinogen decarboxylase activity"/>
    <property type="evidence" value="ECO:0007669"/>
    <property type="project" value="InterPro"/>
</dbReference>
<dbReference type="Proteomes" id="UP000217758">
    <property type="component" value="Chromosome"/>
</dbReference>
<dbReference type="GO" id="GO:0006779">
    <property type="term" value="P:porphyrin-containing compound biosynthetic process"/>
    <property type="evidence" value="ECO:0007669"/>
    <property type="project" value="InterPro"/>
</dbReference>
<dbReference type="CDD" id="cd03465">
    <property type="entry name" value="URO-D_like"/>
    <property type="match status" value="1"/>
</dbReference>
<keyword evidence="3" id="KW-1185">Reference proteome</keyword>
<dbReference type="InterPro" id="IPR000257">
    <property type="entry name" value="Uroporphyrinogen_deCOase"/>
</dbReference>
<dbReference type="InterPro" id="IPR038071">
    <property type="entry name" value="UROD/MetE-like_sf"/>
</dbReference>
<gene>
    <name evidence="2" type="ORF">SRT_11680</name>
</gene>
<dbReference type="Pfam" id="PF01208">
    <property type="entry name" value="URO-D"/>
    <property type="match status" value="1"/>
</dbReference>
<evidence type="ECO:0000313" key="2">
    <source>
        <dbReference type="EMBL" id="BAQ24429.1"/>
    </source>
</evidence>
<keyword evidence="2" id="KW-0645">Protease</keyword>
<proteinExistence type="predicted"/>
<dbReference type="GO" id="GO:0008233">
    <property type="term" value="F:peptidase activity"/>
    <property type="evidence" value="ECO:0007669"/>
    <property type="project" value="UniProtKB-KW"/>
</dbReference>
<dbReference type="Gene3D" id="3.20.20.210">
    <property type="match status" value="1"/>
</dbReference>
<dbReference type="RefSeq" id="WP_128833368.1">
    <property type="nucleotide sequence ID" value="NZ_AP014612.1"/>
</dbReference>
<dbReference type="GO" id="GO:0006508">
    <property type="term" value="P:proteolysis"/>
    <property type="evidence" value="ECO:0007669"/>
    <property type="project" value="UniProtKB-KW"/>
</dbReference>
<accession>A0A1L7LJU0</accession>
<dbReference type="KEGG" id="strg:SRT_11680"/>
<dbReference type="SUPFAM" id="SSF51726">
    <property type="entry name" value="UROD/MetE-like"/>
    <property type="match status" value="1"/>
</dbReference>
<protein>
    <submittedName>
        <fullName evidence="2">Clan AA aspartic protease</fullName>
    </submittedName>
</protein>
<name>A0A1L7LJU0_9STRE</name>
<dbReference type="AlphaFoldDB" id="A0A1L7LJU0"/>